<dbReference type="PANTHER" id="PTHR31212">
    <property type="entry name" value="ALPHA-KETOGLUTARATE-DEPENDENT DIOXYGENASE ALKB HOMOLOG 3"/>
    <property type="match status" value="1"/>
</dbReference>
<dbReference type="GO" id="GO:0140097">
    <property type="term" value="F:catalytic activity, acting on DNA"/>
    <property type="evidence" value="ECO:0007669"/>
    <property type="project" value="UniProtKB-ARBA"/>
</dbReference>
<evidence type="ECO:0000256" key="2">
    <source>
        <dbReference type="ARBA" id="ARBA00022723"/>
    </source>
</evidence>
<dbReference type="GO" id="GO:0032451">
    <property type="term" value="F:demethylase activity"/>
    <property type="evidence" value="ECO:0007669"/>
    <property type="project" value="UniProtKB-ARBA"/>
</dbReference>
<dbReference type="SUPFAM" id="SSF51197">
    <property type="entry name" value="Clavaminate synthase-like"/>
    <property type="match status" value="1"/>
</dbReference>
<evidence type="ECO:0000256" key="7">
    <source>
        <dbReference type="ARBA" id="ARBA00023004"/>
    </source>
</evidence>
<protein>
    <submittedName>
        <fullName evidence="10">Alkylated DNA repair dioxygenase AlkB</fullName>
    </submittedName>
</protein>
<dbReference type="InterPro" id="IPR005123">
    <property type="entry name" value="Oxoglu/Fe-dep_dioxygenase_dom"/>
</dbReference>
<evidence type="ECO:0000256" key="8">
    <source>
        <dbReference type="ARBA" id="ARBA00023204"/>
    </source>
</evidence>
<dbReference type="OrthoDB" id="190276at2"/>
<dbReference type="InterPro" id="IPR032854">
    <property type="entry name" value="ALKBH3"/>
</dbReference>
<dbReference type="PROSITE" id="PS51471">
    <property type="entry name" value="FE2OG_OXY"/>
    <property type="match status" value="1"/>
</dbReference>
<evidence type="ECO:0000256" key="5">
    <source>
        <dbReference type="ARBA" id="ARBA00022964"/>
    </source>
</evidence>
<evidence type="ECO:0000256" key="1">
    <source>
        <dbReference type="ARBA" id="ARBA00001954"/>
    </source>
</evidence>
<dbReference type="Pfam" id="PF13532">
    <property type="entry name" value="2OG-FeII_Oxy_2"/>
    <property type="match status" value="1"/>
</dbReference>
<proteinExistence type="predicted"/>
<dbReference type="InterPro" id="IPR027450">
    <property type="entry name" value="AlkB-like"/>
</dbReference>
<dbReference type="EMBL" id="QLLL01000001">
    <property type="protein sequence ID" value="RAJ10556.1"/>
    <property type="molecule type" value="Genomic_DNA"/>
</dbReference>
<reference evidence="10 11" key="1">
    <citation type="submission" date="2018-06" db="EMBL/GenBank/DDBJ databases">
        <title>Genomic Encyclopedia of Archaeal and Bacterial Type Strains, Phase II (KMG-II): from individual species to whole genera.</title>
        <authorList>
            <person name="Goeker M."/>
        </authorList>
    </citation>
    <scope>NUCLEOTIDE SEQUENCE [LARGE SCALE GENOMIC DNA]</scope>
    <source>
        <strain evidence="10 11">DSM 23857</strain>
    </source>
</reference>
<keyword evidence="3" id="KW-0227">DNA damage</keyword>
<evidence type="ECO:0000313" key="10">
    <source>
        <dbReference type="EMBL" id="RAJ10556.1"/>
    </source>
</evidence>
<keyword evidence="4" id="KW-0460">Magnesium</keyword>
<dbReference type="FunFam" id="2.60.120.590:FF:000004">
    <property type="entry name" value="DNA oxidative demethylase ALKBH2"/>
    <property type="match status" value="1"/>
</dbReference>
<keyword evidence="8" id="KW-0234">DNA repair</keyword>
<feature type="domain" description="Fe2OG dioxygenase" evidence="9">
    <location>
        <begin position="101"/>
        <end position="199"/>
    </location>
</feature>
<accession>A0A327R0Z4</accession>
<dbReference type="GO" id="GO:0016705">
    <property type="term" value="F:oxidoreductase activity, acting on paired donors, with incorporation or reduction of molecular oxygen"/>
    <property type="evidence" value="ECO:0007669"/>
    <property type="project" value="UniProtKB-ARBA"/>
</dbReference>
<dbReference type="Gene3D" id="2.60.120.590">
    <property type="entry name" value="Alpha-ketoglutarate-dependent dioxygenase AlkB-like"/>
    <property type="match status" value="1"/>
</dbReference>
<dbReference type="RefSeq" id="WP_111595701.1">
    <property type="nucleotide sequence ID" value="NZ_QLLL01000001.1"/>
</dbReference>
<name>A0A327R0Z4_9BACT</name>
<evidence type="ECO:0000256" key="6">
    <source>
        <dbReference type="ARBA" id="ARBA00023002"/>
    </source>
</evidence>
<dbReference type="Proteomes" id="UP000249547">
    <property type="component" value="Unassembled WGS sequence"/>
</dbReference>
<keyword evidence="7" id="KW-0408">Iron</keyword>
<keyword evidence="5 10" id="KW-0223">Dioxygenase</keyword>
<evidence type="ECO:0000259" key="9">
    <source>
        <dbReference type="PROSITE" id="PS51471"/>
    </source>
</evidence>
<comment type="caution">
    <text evidence="10">The sequence shown here is derived from an EMBL/GenBank/DDBJ whole genome shotgun (WGS) entry which is preliminary data.</text>
</comment>
<keyword evidence="11" id="KW-1185">Reference proteome</keyword>
<dbReference type="GO" id="GO:0046872">
    <property type="term" value="F:metal ion binding"/>
    <property type="evidence" value="ECO:0007669"/>
    <property type="project" value="UniProtKB-KW"/>
</dbReference>
<evidence type="ECO:0000313" key="11">
    <source>
        <dbReference type="Proteomes" id="UP000249547"/>
    </source>
</evidence>
<dbReference type="GO" id="GO:0016787">
    <property type="term" value="F:hydrolase activity"/>
    <property type="evidence" value="ECO:0007669"/>
    <property type="project" value="UniProtKB-ARBA"/>
</dbReference>
<sequence length="201" mass="23150">MELFDYSHENLLPHSGAVFYFPHFFSPKESDSLFHTLQTEVPWQQESIKIFGKIVPQPRLSAFYGDTDKPYTYSGLTLQAHAWSGALLQIKTAVEKVSKVVFTSALLNYYRDGNDSMGWHRDNEKELGYQPTIASVSFGATRTFQLREYSSKQNQRSIDLQHGSLLLMQGDTQHNWEHRVPKATRIQSPRLNITFRVILPL</sequence>
<dbReference type="PANTHER" id="PTHR31212:SF4">
    <property type="entry name" value="ALPHA-KETOGLUTARATE-DEPENDENT DIOXYGENASE ALKB HOMOLOG 3"/>
    <property type="match status" value="1"/>
</dbReference>
<keyword evidence="6" id="KW-0560">Oxidoreductase</keyword>
<evidence type="ECO:0000256" key="4">
    <source>
        <dbReference type="ARBA" id="ARBA00022842"/>
    </source>
</evidence>
<evidence type="ECO:0000256" key="3">
    <source>
        <dbReference type="ARBA" id="ARBA00022763"/>
    </source>
</evidence>
<gene>
    <name evidence="10" type="ORF">LX64_00160</name>
</gene>
<organism evidence="10 11">
    <name type="scientific">Chitinophaga skermanii</name>
    <dbReference type="NCBI Taxonomy" id="331697"/>
    <lineage>
        <taxon>Bacteria</taxon>
        <taxon>Pseudomonadati</taxon>
        <taxon>Bacteroidota</taxon>
        <taxon>Chitinophagia</taxon>
        <taxon>Chitinophagales</taxon>
        <taxon>Chitinophagaceae</taxon>
        <taxon>Chitinophaga</taxon>
    </lineage>
</organism>
<dbReference type="InterPro" id="IPR037151">
    <property type="entry name" value="AlkB-like_sf"/>
</dbReference>
<dbReference type="GO" id="GO:0051213">
    <property type="term" value="F:dioxygenase activity"/>
    <property type="evidence" value="ECO:0007669"/>
    <property type="project" value="UniProtKB-KW"/>
</dbReference>
<dbReference type="GO" id="GO:0006307">
    <property type="term" value="P:DNA alkylation repair"/>
    <property type="evidence" value="ECO:0007669"/>
    <property type="project" value="InterPro"/>
</dbReference>
<dbReference type="AlphaFoldDB" id="A0A327R0Z4"/>
<comment type="cofactor">
    <cofactor evidence="1">
        <name>Fe(2+)</name>
        <dbReference type="ChEBI" id="CHEBI:29033"/>
    </cofactor>
</comment>
<keyword evidence="2" id="KW-0479">Metal-binding</keyword>